<dbReference type="Proteomes" id="UP000265560">
    <property type="component" value="Chromosome"/>
</dbReference>
<dbReference type="KEGG" id="pcav:D3880_13775"/>
<feature type="domain" description="CHAD" evidence="1">
    <location>
        <begin position="1"/>
        <end position="250"/>
    </location>
</feature>
<sequence length="255" mass="28668">MSAFVDDLIAQVLTLDITLHACRERLAARTDSEALHDLRIALRRLRSLLRPLRKVPAVEPLENAAKAVGKLSGPLRDDEVLLGELQRQGRHDLLTSRQAGLEHGYAALLASAELRRLFQVLDAWPQLFRQAQREQLLQGARKRVGKTLARQQRQLAEALRDPAHDRHRLRLLIKRMRYGSDAYPQLTGVAGADYAALKAAQSALGDWHDLMQWLARVEREAELAALAPLWQQALQAAEGKADQALEPLLERFTKS</sequence>
<dbReference type="RefSeq" id="WP_119894013.1">
    <property type="nucleotide sequence ID" value="NZ_CP032419.1"/>
</dbReference>
<dbReference type="Pfam" id="PF05235">
    <property type="entry name" value="CHAD"/>
    <property type="match status" value="1"/>
</dbReference>
<accession>A0A385Z273</accession>
<evidence type="ECO:0000313" key="3">
    <source>
        <dbReference type="Proteomes" id="UP000265560"/>
    </source>
</evidence>
<evidence type="ECO:0000313" key="2">
    <source>
        <dbReference type="EMBL" id="AYC33355.1"/>
    </source>
</evidence>
<dbReference type="EMBL" id="CP032419">
    <property type="protein sequence ID" value="AYC33355.1"/>
    <property type="molecule type" value="Genomic_DNA"/>
</dbReference>
<evidence type="ECO:0000259" key="1">
    <source>
        <dbReference type="PROSITE" id="PS51708"/>
    </source>
</evidence>
<name>A0A385Z273_9PSED</name>
<dbReference type="AlphaFoldDB" id="A0A385Z273"/>
<dbReference type="Gene3D" id="1.40.20.10">
    <property type="entry name" value="CHAD domain"/>
    <property type="match status" value="1"/>
</dbReference>
<organism evidence="2 3">
    <name type="scientific">Pseudomonas cavernae</name>
    <dbReference type="NCBI Taxonomy" id="2320867"/>
    <lineage>
        <taxon>Bacteria</taxon>
        <taxon>Pseudomonadati</taxon>
        <taxon>Pseudomonadota</taxon>
        <taxon>Gammaproteobacteria</taxon>
        <taxon>Pseudomonadales</taxon>
        <taxon>Pseudomonadaceae</taxon>
        <taxon>Pseudomonas</taxon>
    </lineage>
</organism>
<gene>
    <name evidence="2" type="ORF">D3880_13775</name>
</gene>
<dbReference type="InterPro" id="IPR007899">
    <property type="entry name" value="CHAD_dom"/>
</dbReference>
<protein>
    <submittedName>
        <fullName evidence="2">CHAD domain-containing protein</fullName>
    </submittedName>
</protein>
<dbReference type="SMART" id="SM00880">
    <property type="entry name" value="CHAD"/>
    <property type="match status" value="1"/>
</dbReference>
<dbReference type="OrthoDB" id="8587394at2"/>
<dbReference type="PROSITE" id="PS51708">
    <property type="entry name" value="CHAD"/>
    <property type="match status" value="1"/>
</dbReference>
<keyword evidence="3" id="KW-1185">Reference proteome</keyword>
<dbReference type="InterPro" id="IPR038186">
    <property type="entry name" value="CHAD_dom_sf"/>
</dbReference>
<dbReference type="PANTHER" id="PTHR39339">
    <property type="entry name" value="SLR1444 PROTEIN"/>
    <property type="match status" value="1"/>
</dbReference>
<proteinExistence type="predicted"/>
<reference evidence="3" key="1">
    <citation type="submission" date="2018-09" db="EMBL/GenBank/DDBJ databases">
        <authorList>
            <person name="Zhu H."/>
        </authorList>
    </citation>
    <scope>NUCLEOTIDE SEQUENCE [LARGE SCALE GENOMIC DNA]</scope>
    <source>
        <strain evidence="3">K2W31S-8</strain>
    </source>
</reference>
<dbReference type="PANTHER" id="PTHR39339:SF1">
    <property type="entry name" value="CHAD DOMAIN-CONTAINING PROTEIN"/>
    <property type="match status" value="1"/>
</dbReference>